<dbReference type="EMBL" id="CACVKT020007587">
    <property type="protein sequence ID" value="CAC5408682.1"/>
    <property type="molecule type" value="Genomic_DNA"/>
</dbReference>
<dbReference type="Proteomes" id="UP000507470">
    <property type="component" value="Unassembled WGS sequence"/>
</dbReference>
<keyword evidence="3" id="KW-1185">Reference proteome</keyword>
<sequence length="248" mass="27990">MEKKAWYCCDNYEDINGTCVECIDGFQSDNGEACRPFTKGLYGRKCGEVCACENFEECNHKEGCRNFSDVVTAATQFHADWSTTRLFILSSFTPDSSKDQTQNRKEEDQLSNEFSDDDDDEDYSDDTENNNDETDKTLDDGYLNPYNMLKSSEESHRYSRTGVAGSRTYSDAVGSNTTDEVLQLAGDEISSEKGQEDMSKYISIHEPDVLTVDVHHPISMHESVPDTQRTIDITSDIAISLLRGVKYF</sequence>
<gene>
    <name evidence="2" type="ORF">MCOR_42051</name>
</gene>
<reference evidence="2 3" key="1">
    <citation type="submission" date="2020-06" db="EMBL/GenBank/DDBJ databases">
        <authorList>
            <person name="Li R."/>
            <person name="Bekaert M."/>
        </authorList>
    </citation>
    <scope>NUCLEOTIDE SEQUENCE [LARGE SCALE GENOMIC DNA]</scope>
    <source>
        <strain evidence="3">wild</strain>
    </source>
</reference>
<protein>
    <recommendedName>
        <fullName evidence="4">MEGF10_11</fullName>
    </recommendedName>
</protein>
<evidence type="ECO:0000256" key="1">
    <source>
        <dbReference type="SAM" id="MobiDB-lite"/>
    </source>
</evidence>
<evidence type="ECO:0008006" key="4">
    <source>
        <dbReference type="Google" id="ProtNLM"/>
    </source>
</evidence>
<organism evidence="2 3">
    <name type="scientific">Mytilus coruscus</name>
    <name type="common">Sea mussel</name>
    <dbReference type="NCBI Taxonomy" id="42192"/>
    <lineage>
        <taxon>Eukaryota</taxon>
        <taxon>Metazoa</taxon>
        <taxon>Spiralia</taxon>
        <taxon>Lophotrochozoa</taxon>
        <taxon>Mollusca</taxon>
        <taxon>Bivalvia</taxon>
        <taxon>Autobranchia</taxon>
        <taxon>Pteriomorphia</taxon>
        <taxon>Mytilida</taxon>
        <taxon>Mytiloidea</taxon>
        <taxon>Mytilidae</taxon>
        <taxon>Mytilinae</taxon>
        <taxon>Mytilus</taxon>
    </lineage>
</organism>
<feature type="region of interest" description="Disordered" evidence="1">
    <location>
        <begin position="95"/>
        <end position="172"/>
    </location>
</feature>
<dbReference type="AlphaFoldDB" id="A0A6J8DM73"/>
<feature type="compositionally biased region" description="Basic and acidic residues" evidence="1">
    <location>
        <begin position="96"/>
        <end position="108"/>
    </location>
</feature>
<evidence type="ECO:0000313" key="2">
    <source>
        <dbReference type="EMBL" id="CAC5408682.1"/>
    </source>
</evidence>
<evidence type="ECO:0000313" key="3">
    <source>
        <dbReference type="Proteomes" id="UP000507470"/>
    </source>
</evidence>
<accession>A0A6J8DM73</accession>
<proteinExistence type="predicted"/>
<feature type="compositionally biased region" description="Acidic residues" evidence="1">
    <location>
        <begin position="114"/>
        <end position="132"/>
    </location>
</feature>
<dbReference type="OrthoDB" id="6117618at2759"/>
<name>A0A6J8DM73_MYTCO</name>